<evidence type="ECO:0000256" key="4">
    <source>
        <dbReference type="ARBA" id="ARBA00022448"/>
    </source>
</evidence>
<evidence type="ECO:0000256" key="6">
    <source>
        <dbReference type="ARBA" id="ARBA00022927"/>
    </source>
</evidence>
<evidence type="ECO:0000256" key="2">
    <source>
        <dbReference type="ARBA" id="ARBA00004496"/>
    </source>
</evidence>
<dbReference type="GO" id="GO:0005643">
    <property type="term" value="C:nuclear pore"/>
    <property type="evidence" value="ECO:0007669"/>
    <property type="project" value="TreeGrafter"/>
</dbReference>
<dbReference type="AlphaFoldDB" id="A0A0C2CLI3"/>
<dbReference type="Proteomes" id="UP000054047">
    <property type="component" value="Unassembled WGS sequence"/>
</dbReference>
<evidence type="ECO:0008006" key="10">
    <source>
        <dbReference type="Google" id="ProtNLM"/>
    </source>
</evidence>
<sequence length="206" mass="23243">QAIGGELISAITQQFSSSWRNTKFSITWDFHVRAKSEFEDTGLRRLLEMSLKTLHALASQSDILPDEFARRICDKFLETTNSFRPPASWKELLENDEFFTLFFQVHAKIRTDDTLSLRSLSCLVQLAGLSGEVMASNEFTEHYVKLYIGSLMDLFAEATNATEFSNTSPSVRQVPSISSLTTELAEIANSSAFSKRAQSVEIQFKH</sequence>
<proteinExistence type="inferred from homology"/>
<evidence type="ECO:0000313" key="9">
    <source>
        <dbReference type="Proteomes" id="UP000054047"/>
    </source>
</evidence>
<keyword evidence="6" id="KW-0653">Protein transport</keyword>
<dbReference type="GO" id="GO:0005049">
    <property type="term" value="F:nuclear export signal receptor activity"/>
    <property type="evidence" value="ECO:0007669"/>
    <property type="project" value="InterPro"/>
</dbReference>
<evidence type="ECO:0000256" key="7">
    <source>
        <dbReference type="ARBA" id="ARBA00023242"/>
    </source>
</evidence>
<reference evidence="8 9" key="1">
    <citation type="submission" date="2013-12" db="EMBL/GenBank/DDBJ databases">
        <title>Draft genome of the parsitic nematode Ancylostoma duodenale.</title>
        <authorList>
            <person name="Mitreva M."/>
        </authorList>
    </citation>
    <scope>NUCLEOTIDE SEQUENCE [LARGE SCALE GENOMIC DNA]</scope>
    <source>
        <strain evidence="8 9">Zhejiang</strain>
    </source>
</reference>
<dbReference type="InterPro" id="IPR044189">
    <property type="entry name" value="XPO4/7-like"/>
</dbReference>
<keyword evidence="4" id="KW-0813">Transport</keyword>
<keyword evidence="9" id="KW-1185">Reference proteome</keyword>
<organism evidence="8 9">
    <name type="scientific">Ancylostoma duodenale</name>
    <dbReference type="NCBI Taxonomy" id="51022"/>
    <lineage>
        <taxon>Eukaryota</taxon>
        <taxon>Metazoa</taxon>
        <taxon>Ecdysozoa</taxon>
        <taxon>Nematoda</taxon>
        <taxon>Chromadorea</taxon>
        <taxon>Rhabditida</taxon>
        <taxon>Rhabditina</taxon>
        <taxon>Rhabditomorpha</taxon>
        <taxon>Strongyloidea</taxon>
        <taxon>Ancylostomatidae</taxon>
        <taxon>Ancylostomatinae</taxon>
        <taxon>Ancylostoma</taxon>
    </lineage>
</organism>
<dbReference type="PANTHER" id="PTHR12596">
    <property type="entry name" value="EXPORTIN 4,7-RELATED"/>
    <property type="match status" value="1"/>
</dbReference>
<dbReference type="OrthoDB" id="5548448at2759"/>
<name>A0A0C2CLI3_9BILA</name>
<evidence type="ECO:0000256" key="5">
    <source>
        <dbReference type="ARBA" id="ARBA00022490"/>
    </source>
</evidence>
<evidence type="ECO:0000313" key="8">
    <source>
        <dbReference type="EMBL" id="KIH57398.1"/>
    </source>
</evidence>
<comment type="similarity">
    <text evidence="3">Belongs to the exportin family.</text>
</comment>
<keyword evidence="5" id="KW-0963">Cytoplasm</keyword>
<dbReference type="GO" id="GO:0006611">
    <property type="term" value="P:protein export from nucleus"/>
    <property type="evidence" value="ECO:0007669"/>
    <property type="project" value="TreeGrafter"/>
</dbReference>
<dbReference type="EMBL" id="KN734438">
    <property type="protein sequence ID" value="KIH57398.1"/>
    <property type="molecule type" value="Genomic_DNA"/>
</dbReference>
<accession>A0A0C2CLI3</accession>
<protein>
    <recommendedName>
        <fullName evidence="10">Exportin-1 C-terminal domain-containing protein</fullName>
    </recommendedName>
</protein>
<dbReference type="PANTHER" id="PTHR12596:SF1">
    <property type="entry name" value="EXPORTIN-4"/>
    <property type="match status" value="1"/>
</dbReference>
<comment type="subcellular location">
    <subcellularLocation>
        <location evidence="2">Cytoplasm</location>
    </subcellularLocation>
    <subcellularLocation>
        <location evidence="1">Nucleus</location>
    </subcellularLocation>
</comment>
<evidence type="ECO:0000256" key="1">
    <source>
        <dbReference type="ARBA" id="ARBA00004123"/>
    </source>
</evidence>
<evidence type="ECO:0000256" key="3">
    <source>
        <dbReference type="ARBA" id="ARBA00009466"/>
    </source>
</evidence>
<feature type="non-terminal residue" evidence="8">
    <location>
        <position position="1"/>
    </location>
</feature>
<gene>
    <name evidence="8" type="ORF">ANCDUO_12412</name>
</gene>
<keyword evidence="7" id="KW-0539">Nucleus</keyword>
<dbReference type="GO" id="GO:0005737">
    <property type="term" value="C:cytoplasm"/>
    <property type="evidence" value="ECO:0007669"/>
    <property type="project" value="UniProtKB-SubCell"/>
</dbReference>